<organism evidence="3 4">
    <name type="scientific">Streptomyces toxytricini</name>
    <name type="common">Actinomyces toxytricini</name>
    <dbReference type="NCBI Taxonomy" id="67369"/>
    <lineage>
        <taxon>Bacteria</taxon>
        <taxon>Bacillati</taxon>
        <taxon>Actinomycetota</taxon>
        <taxon>Actinomycetes</taxon>
        <taxon>Kitasatosporales</taxon>
        <taxon>Streptomycetaceae</taxon>
        <taxon>Streptomyces</taxon>
    </lineage>
</organism>
<accession>A0ABW8EAU1</accession>
<dbReference type="Proteomes" id="UP001617351">
    <property type="component" value="Unassembled WGS sequence"/>
</dbReference>
<feature type="region of interest" description="Disordered" evidence="1">
    <location>
        <begin position="271"/>
        <end position="294"/>
    </location>
</feature>
<feature type="region of interest" description="Disordered" evidence="1">
    <location>
        <begin position="32"/>
        <end position="51"/>
    </location>
</feature>
<dbReference type="Gene3D" id="2.50.20.20">
    <property type="match status" value="1"/>
</dbReference>
<keyword evidence="2" id="KW-0732">Signal</keyword>
<comment type="caution">
    <text evidence="3">The sequence shown here is derived from an EMBL/GenBank/DDBJ whole genome shotgun (WGS) entry which is preliminary data.</text>
</comment>
<keyword evidence="4" id="KW-1185">Reference proteome</keyword>
<feature type="chain" id="PRO_5046520584" description="Lipoprotein" evidence="2">
    <location>
        <begin position="28"/>
        <end position="294"/>
    </location>
</feature>
<evidence type="ECO:0000313" key="3">
    <source>
        <dbReference type="EMBL" id="MFJ2820340.1"/>
    </source>
</evidence>
<evidence type="ECO:0000313" key="4">
    <source>
        <dbReference type="Proteomes" id="UP001617351"/>
    </source>
</evidence>
<evidence type="ECO:0000256" key="1">
    <source>
        <dbReference type="SAM" id="MobiDB-lite"/>
    </source>
</evidence>
<feature type="compositionally biased region" description="Basic and acidic residues" evidence="1">
    <location>
        <begin position="277"/>
        <end position="287"/>
    </location>
</feature>
<gene>
    <name evidence="3" type="ORF">ACIO7M_04360</name>
</gene>
<name>A0ABW8EAU1_STRT5</name>
<reference evidence="3 4" key="1">
    <citation type="submission" date="2024-10" db="EMBL/GenBank/DDBJ databases">
        <title>The Natural Products Discovery Center: Release of the First 8490 Sequenced Strains for Exploring Actinobacteria Biosynthetic Diversity.</title>
        <authorList>
            <person name="Kalkreuter E."/>
            <person name="Kautsar S.A."/>
            <person name="Yang D."/>
            <person name="Bader C.D."/>
            <person name="Teijaro C.N."/>
            <person name="Fluegel L."/>
            <person name="Davis C.M."/>
            <person name="Simpson J.R."/>
            <person name="Lauterbach L."/>
            <person name="Steele A.D."/>
            <person name="Gui C."/>
            <person name="Meng S."/>
            <person name="Li G."/>
            <person name="Viehrig K."/>
            <person name="Ye F."/>
            <person name="Su P."/>
            <person name="Kiefer A.F."/>
            <person name="Nichols A."/>
            <person name="Cepeda A.J."/>
            <person name="Yan W."/>
            <person name="Fan B."/>
            <person name="Jiang Y."/>
            <person name="Adhikari A."/>
            <person name="Zheng C.-J."/>
            <person name="Schuster L."/>
            <person name="Cowan T.M."/>
            <person name="Smanski M.J."/>
            <person name="Chevrette M.G."/>
            <person name="De Carvalho L.P.S."/>
            <person name="Shen B."/>
        </authorList>
    </citation>
    <scope>NUCLEOTIDE SEQUENCE [LARGE SCALE GENOMIC DNA]</scope>
    <source>
        <strain evidence="3 4">NPDC087220</strain>
    </source>
</reference>
<dbReference type="PROSITE" id="PS51257">
    <property type="entry name" value="PROKAR_LIPOPROTEIN"/>
    <property type="match status" value="1"/>
</dbReference>
<dbReference type="EMBL" id="JBIUYY010000001">
    <property type="protein sequence ID" value="MFJ2820340.1"/>
    <property type="molecule type" value="Genomic_DNA"/>
</dbReference>
<proteinExistence type="predicted"/>
<dbReference type="RefSeq" id="WP_402377418.1">
    <property type="nucleotide sequence ID" value="NZ_JBIUYY010000001.1"/>
</dbReference>
<evidence type="ECO:0000256" key="2">
    <source>
        <dbReference type="SAM" id="SignalP"/>
    </source>
</evidence>
<feature type="signal peptide" evidence="2">
    <location>
        <begin position="1"/>
        <end position="27"/>
    </location>
</feature>
<sequence>MHKAVRTRAGAALSGAALLLAGLTACSSDGGAAAAREAGGGKSASGAKASPQEAVKAAYAKTLEARTAAFHLKDVQADGKTTELSGTKGWYPAAHEMKQPNGKRQILLPGVVYTESEKPVQGKAWMKMVLAKDGKPTPRFEDTPAEFLALMIDQPGVRHVGSEQAGGGAAEHYQGTFTLDQLLAADEQSKLVPEAERSTMREALKRAKIVSYSLDVWIDGAGHPVKVEAQRTDDRGVDRVTAEFSQYGAAPAIQPPPAAETADFDEVMKGVSESLAESEKSIEETRRKLANQGR</sequence>
<protein>
    <recommendedName>
        <fullName evidence="5">Lipoprotein</fullName>
    </recommendedName>
</protein>
<evidence type="ECO:0008006" key="5">
    <source>
        <dbReference type="Google" id="ProtNLM"/>
    </source>
</evidence>